<dbReference type="RefSeq" id="WP_043667300.1">
    <property type="nucleotide sequence ID" value="NZ_BDCI01000015.1"/>
</dbReference>
<protein>
    <submittedName>
        <fullName evidence="1">Uncharacterized protein</fullName>
    </submittedName>
</protein>
<comment type="caution">
    <text evidence="1">The sequence shown here is derived from an EMBL/GenBank/DDBJ whole genome shotgun (WGS) entry which is preliminary data.</text>
</comment>
<proteinExistence type="predicted"/>
<evidence type="ECO:0000313" key="1">
    <source>
        <dbReference type="EMBL" id="KIA65400.1"/>
    </source>
</evidence>
<name>A0ABR4ZJY5_9NOCA</name>
<keyword evidence="2" id="KW-1185">Reference proteome</keyword>
<dbReference type="EMBL" id="JNFP01000008">
    <property type="protein sequence ID" value="KIA65400.1"/>
    <property type="molecule type" value="Genomic_DNA"/>
</dbReference>
<dbReference type="InterPro" id="IPR012338">
    <property type="entry name" value="Beta-lactam/transpept-like"/>
</dbReference>
<dbReference type="SUPFAM" id="SSF56601">
    <property type="entry name" value="beta-lactamase/transpeptidase-like"/>
    <property type="match status" value="1"/>
</dbReference>
<sequence>MSIDVQGTVAPGFESVRTEFAAVVAAENGESGAQLAAFVHGAPVADLWAGPQVTGDTLTGLLSATKGAATVVVALLV</sequence>
<accession>A0ABR4ZJY5</accession>
<gene>
    <name evidence="1" type="ORF">FG87_09270</name>
</gene>
<organism evidence="1 2">
    <name type="scientific">Nocardia vulneris</name>
    <dbReference type="NCBI Taxonomy" id="1141657"/>
    <lineage>
        <taxon>Bacteria</taxon>
        <taxon>Bacillati</taxon>
        <taxon>Actinomycetota</taxon>
        <taxon>Actinomycetes</taxon>
        <taxon>Mycobacteriales</taxon>
        <taxon>Nocardiaceae</taxon>
        <taxon>Nocardia</taxon>
    </lineage>
</organism>
<dbReference type="Gene3D" id="3.40.710.10">
    <property type="entry name" value="DD-peptidase/beta-lactamase superfamily"/>
    <property type="match status" value="1"/>
</dbReference>
<reference evidence="1 2" key="1">
    <citation type="journal article" date="2014" name="Int. J. Syst. Evol. Microbiol.">
        <title>Nocardia vulneris sp. nov., isolated from wounds of human patients in North America.</title>
        <authorList>
            <person name="Lasker B.A."/>
            <person name="Bell M."/>
            <person name="Klenk H.P."/>
            <person name="Sproer C."/>
            <person name="Schumann C."/>
            <person name="Schumann P."/>
            <person name="Brown J.M."/>
        </authorList>
    </citation>
    <scope>NUCLEOTIDE SEQUENCE [LARGE SCALE GENOMIC DNA]</scope>
    <source>
        <strain evidence="1 2">W9851</strain>
    </source>
</reference>
<dbReference type="Proteomes" id="UP000031364">
    <property type="component" value="Unassembled WGS sequence"/>
</dbReference>
<evidence type="ECO:0000313" key="2">
    <source>
        <dbReference type="Proteomes" id="UP000031364"/>
    </source>
</evidence>